<dbReference type="AlphaFoldDB" id="A0A1G1Y669"/>
<dbReference type="PANTHER" id="PTHR30437:SF4">
    <property type="entry name" value="TRANSCRIPTION ELONGATION FACTOR GREA"/>
    <property type="match status" value="1"/>
</dbReference>
<dbReference type="Pfam" id="PF01272">
    <property type="entry name" value="GreA_GreB"/>
    <property type="match status" value="1"/>
</dbReference>
<dbReference type="EMBL" id="MHIH01000019">
    <property type="protein sequence ID" value="OGY47741.1"/>
    <property type="molecule type" value="Genomic_DNA"/>
</dbReference>
<dbReference type="GO" id="GO:0006354">
    <property type="term" value="P:DNA-templated transcription elongation"/>
    <property type="evidence" value="ECO:0007669"/>
    <property type="project" value="TreeGrafter"/>
</dbReference>
<dbReference type="Gene3D" id="3.10.50.30">
    <property type="entry name" value="Transcription elongation factor, GreA/GreB, C-terminal domain"/>
    <property type="match status" value="1"/>
</dbReference>
<reference evidence="2 3" key="1">
    <citation type="journal article" date="2016" name="Nat. Commun.">
        <title>Thousands of microbial genomes shed light on interconnected biogeochemical processes in an aquifer system.</title>
        <authorList>
            <person name="Anantharaman K."/>
            <person name="Brown C.T."/>
            <person name="Hug L.A."/>
            <person name="Sharon I."/>
            <person name="Castelle C.J."/>
            <person name="Probst A.J."/>
            <person name="Thomas B.C."/>
            <person name="Singh A."/>
            <person name="Wilkins M.J."/>
            <person name="Karaoz U."/>
            <person name="Brodie E.L."/>
            <person name="Williams K.H."/>
            <person name="Hubbard S.S."/>
            <person name="Banfield J.F."/>
        </authorList>
    </citation>
    <scope>NUCLEOTIDE SEQUENCE [LARGE SCALE GENOMIC DNA]</scope>
</reference>
<accession>A0A1G1Y669</accession>
<proteinExistence type="predicted"/>
<feature type="domain" description="Transcription elongation factor GreA/GreB C-terminal" evidence="1">
    <location>
        <begin position="2"/>
        <end position="73"/>
    </location>
</feature>
<dbReference type="InterPro" id="IPR018151">
    <property type="entry name" value="TF_GreA/GreB_CS"/>
</dbReference>
<dbReference type="Proteomes" id="UP000178747">
    <property type="component" value="Unassembled WGS sequence"/>
</dbReference>
<dbReference type="GO" id="GO:0032784">
    <property type="term" value="P:regulation of DNA-templated transcription elongation"/>
    <property type="evidence" value="ECO:0007669"/>
    <property type="project" value="InterPro"/>
</dbReference>
<gene>
    <name evidence="2" type="ORF">A3J62_00835</name>
</gene>
<evidence type="ECO:0000313" key="3">
    <source>
        <dbReference type="Proteomes" id="UP000178747"/>
    </source>
</evidence>
<organism evidence="2 3">
    <name type="scientific">Candidatus Buchananbacteria bacterium RIFCSPHIGHO2_02_FULL_38_8</name>
    <dbReference type="NCBI Taxonomy" id="1797538"/>
    <lineage>
        <taxon>Bacteria</taxon>
        <taxon>Candidatus Buchananiibacteriota</taxon>
    </lineage>
</organism>
<dbReference type="InterPro" id="IPR036953">
    <property type="entry name" value="GreA/GreB_C_sf"/>
</dbReference>
<dbReference type="InterPro" id="IPR001437">
    <property type="entry name" value="Tscrpt_elong_fac_GreA/B_C"/>
</dbReference>
<dbReference type="PROSITE" id="PS00830">
    <property type="entry name" value="GREAB_2"/>
    <property type="match status" value="1"/>
</dbReference>
<protein>
    <recommendedName>
        <fullName evidence="1">Transcription elongation factor GreA/GreB C-terminal domain-containing protein</fullName>
    </recommendedName>
</protein>
<comment type="caution">
    <text evidence="2">The sequence shown here is derived from an EMBL/GenBank/DDBJ whole genome shotgun (WGS) entry which is preliminary data.</text>
</comment>
<evidence type="ECO:0000313" key="2">
    <source>
        <dbReference type="EMBL" id="OGY47741.1"/>
    </source>
</evidence>
<dbReference type="InterPro" id="IPR023459">
    <property type="entry name" value="Tscrpt_elong_fac_GreA/B_fam"/>
</dbReference>
<dbReference type="GO" id="GO:0070063">
    <property type="term" value="F:RNA polymerase binding"/>
    <property type="evidence" value="ECO:0007669"/>
    <property type="project" value="InterPro"/>
</dbReference>
<dbReference type="PANTHER" id="PTHR30437">
    <property type="entry name" value="TRANSCRIPTION ELONGATION FACTOR GREA"/>
    <property type="match status" value="1"/>
</dbReference>
<dbReference type="SUPFAM" id="SSF54534">
    <property type="entry name" value="FKBP-like"/>
    <property type="match status" value="1"/>
</dbReference>
<evidence type="ECO:0000259" key="1">
    <source>
        <dbReference type="Pfam" id="PF01272"/>
    </source>
</evidence>
<sequence length="74" mass="8072">MKKEITIGSKIIIEINGQIKNLQIVGSADVDVNHGKISYLSPIGESLLGRKVGEIVEVKLANGKVIKTRIVKIY</sequence>
<name>A0A1G1Y669_9BACT</name>
<dbReference type="GO" id="GO:0003677">
    <property type="term" value="F:DNA binding"/>
    <property type="evidence" value="ECO:0007669"/>
    <property type="project" value="InterPro"/>
</dbReference>